<reference evidence="1" key="1">
    <citation type="submission" date="2025-05" db="UniProtKB">
        <authorList>
            <consortium name="RefSeq"/>
        </authorList>
    </citation>
    <scope>NUCLEOTIDE SEQUENCE [LARGE SCALE GENOMIC DNA]</scope>
</reference>
<dbReference type="RefSeq" id="XP_065642952.1">
    <property type="nucleotide sequence ID" value="XM_065786880.1"/>
</dbReference>
<reference evidence="2" key="2">
    <citation type="submission" date="2025-08" db="UniProtKB">
        <authorList>
            <consortium name="RefSeq"/>
        </authorList>
    </citation>
    <scope>IDENTIFICATION</scope>
</reference>
<dbReference type="PANTHER" id="PTHR47331">
    <property type="entry name" value="PHD-TYPE DOMAIN-CONTAINING PROTEIN"/>
    <property type="match status" value="1"/>
</dbReference>
<keyword evidence="1" id="KW-1185">Reference proteome</keyword>
<dbReference type="GeneID" id="136074548"/>
<gene>
    <name evidence="2" type="primary">LOC136074548</name>
</gene>
<protein>
    <submittedName>
        <fullName evidence="2">Uncharacterized protein LOC136074548</fullName>
    </submittedName>
</protein>
<dbReference type="PANTHER" id="PTHR47331:SF5">
    <property type="entry name" value="RIBONUCLEASE H"/>
    <property type="match status" value="1"/>
</dbReference>
<evidence type="ECO:0000313" key="1">
    <source>
        <dbReference type="Proteomes" id="UP001652625"/>
    </source>
</evidence>
<accession>A0ABM4B2B7</accession>
<proteinExistence type="predicted"/>
<evidence type="ECO:0000313" key="2">
    <source>
        <dbReference type="RefSeq" id="XP_065642952.1"/>
    </source>
</evidence>
<sequence length="369" mass="41748">MNCFNCSNFHHVSMCNEKSLPQKNDSQEEGKSSLVADTLTKYAHSVLLQTVQVTAMSNDKLYYPTRILFDSCSQLSYISPALRTKLNLQTIVVKEIIINSFGNKSEKELLKRVRFSVKGLNDFSIFISCFVKDICAPINGQKVDFVVSKYSHLKGLKLADSVAGDCPLDIDILVGADFYWNFFDNTTVRNKSGPVALKFKLGGYVLSGFVCDEGDNSCSVNITHVLKVQAEFVEEDVILKDALNNLWCCSDSCKENNLILQEFQNGTFFDETSGRYVVQLPFHKNHLTLPDNYSLCVNRLQSLTKKISKDEDLFNSYNNIIKDHLSHGIIEKVLNHDLDIGDVHYLPHRPVRRDEKVTTKVRMVFDASS</sequence>
<name>A0ABM4B2B7_HYDVU</name>
<dbReference type="Proteomes" id="UP001652625">
    <property type="component" value="Chromosome 01"/>
</dbReference>
<organism evidence="1 2">
    <name type="scientific">Hydra vulgaris</name>
    <name type="common">Hydra</name>
    <name type="synonym">Hydra attenuata</name>
    <dbReference type="NCBI Taxonomy" id="6087"/>
    <lineage>
        <taxon>Eukaryota</taxon>
        <taxon>Metazoa</taxon>
        <taxon>Cnidaria</taxon>
        <taxon>Hydrozoa</taxon>
        <taxon>Hydroidolina</taxon>
        <taxon>Anthoathecata</taxon>
        <taxon>Aplanulata</taxon>
        <taxon>Hydridae</taxon>
        <taxon>Hydra</taxon>
    </lineage>
</organism>